<comment type="induction">
    <text evidence="7">By stress conditions e.g. heat shock.</text>
</comment>
<reference evidence="10" key="1">
    <citation type="submission" date="2022-08" db="EMBL/GenBank/DDBJ databases">
        <title>Complete genome sequence of Mycoplasma cottewii type strain VIS.</title>
        <authorList>
            <person name="Spergser J."/>
        </authorList>
    </citation>
    <scope>NUCLEOTIDE SEQUENCE</scope>
    <source>
        <strain evidence="10">VIS</strain>
    </source>
</reference>
<keyword evidence="5 7" id="KW-0346">Stress response</keyword>
<dbReference type="NCBIfam" id="TIGR02350">
    <property type="entry name" value="prok_dnaK"/>
    <property type="match status" value="1"/>
</dbReference>
<dbReference type="NCBIfam" id="NF001413">
    <property type="entry name" value="PRK00290.1"/>
    <property type="match status" value="1"/>
</dbReference>
<proteinExistence type="evidence at transcript level"/>
<keyword evidence="11" id="KW-1185">Reference proteome</keyword>
<dbReference type="Proteomes" id="UP001059819">
    <property type="component" value="Chromosome"/>
</dbReference>
<evidence type="ECO:0000256" key="6">
    <source>
        <dbReference type="ARBA" id="ARBA00023186"/>
    </source>
</evidence>
<evidence type="ECO:0000256" key="2">
    <source>
        <dbReference type="ARBA" id="ARBA00022553"/>
    </source>
</evidence>
<dbReference type="SUPFAM" id="SSF100920">
    <property type="entry name" value="Heat shock protein 70kD (HSP70), peptide-binding domain"/>
    <property type="match status" value="1"/>
</dbReference>
<dbReference type="PANTHER" id="PTHR19375">
    <property type="entry name" value="HEAT SHOCK PROTEIN 70KDA"/>
    <property type="match status" value="1"/>
</dbReference>
<keyword evidence="2 7" id="KW-0597">Phosphoprotein</keyword>
<dbReference type="Gene3D" id="1.20.1270.10">
    <property type="match status" value="1"/>
</dbReference>
<evidence type="ECO:0000256" key="9">
    <source>
        <dbReference type="SAM" id="MobiDB-lite"/>
    </source>
</evidence>
<keyword evidence="3 7" id="KW-0547">Nucleotide-binding</keyword>
<evidence type="ECO:0000256" key="8">
    <source>
        <dbReference type="RuleBase" id="RU003322"/>
    </source>
</evidence>
<dbReference type="InterPro" id="IPR013126">
    <property type="entry name" value="Hsp_70_fam"/>
</dbReference>
<sequence length="589" mass="64047">MAKEKIIGIDLGTTNSVVSVLEGGQPIILENPEGQRTTASVVAFKNSDIIVGGAAKRQAITNPNVVQSVKSKMGTNSKINLENKDYTPEQISAEILRYMKNYAESKLGQKVTKAVITVPAYFNDAQRKATKDAGKIAGLEVERIINEPTAAALAYGLDKSDKEEKVLVYDLGGGTFDVSILEIADGTFEVLSTSGNNKLGGDNFDEAIINWLLEKIKAEHSVDLSNDKMARQRLKDESEKAKINLSSQLEVEINLPFIAMNENGPISFATSLTRNEFNKITKHLVDMTSQPVQDALREAKLTAKDIDEVLLVGGSTRIPAVQDLVKSLLNKEPNRTINPDEVVAMGAAIQGAVLAGDVTDVLLLDVTPLSLGIETMGGIMTKLIDRNTTIPTEKSQIFSTAVDNQPAVDINILQGERPMAADNKSLGQFQLTGIQPAPKGVPQIEVTFKIDANGIVSVSAKDKQTNEEKSITISNSGNLSDEEINRMVKEAEENATTDKIKKKNIELKHKAESYINVIESSIKEAGDKVSPEQKEQSEKMVAEIKELVKNEDYAALEQKMTELEQAMAAAAEFAKQQGQDPNQDPNQNQ</sequence>
<evidence type="ECO:0000256" key="5">
    <source>
        <dbReference type="ARBA" id="ARBA00023016"/>
    </source>
</evidence>
<comment type="function">
    <text evidence="7">Acts as a chaperone.</text>
</comment>
<dbReference type="InterPro" id="IPR012725">
    <property type="entry name" value="Chaperone_DnaK"/>
</dbReference>
<evidence type="ECO:0000256" key="4">
    <source>
        <dbReference type="ARBA" id="ARBA00022840"/>
    </source>
</evidence>
<feature type="region of interest" description="Disordered" evidence="9">
    <location>
        <begin position="570"/>
        <end position="589"/>
    </location>
</feature>
<dbReference type="InterPro" id="IPR029048">
    <property type="entry name" value="HSP70_C_sf"/>
</dbReference>
<evidence type="ECO:0000256" key="1">
    <source>
        <dbReference type="ARBA" id="ARBA00007381"/>
    </source>
</evidence>
<dbReference type="CDD" id="cd10234">
    <property type="entry name" value="ASKHA_NBD_HSP70_DnaK-like"/>
    <property type="match status" value="1"/>
</dbReference>
<evidence type="ECO:0000313" key="10">
    <source>
        <dbReference type="EMBL" id="UWD35329.1"/>
    </source>
</evidence>
<evidence type="ECO:0000256" key="7">
    <source>
        <dbReference type="HAMAP-Rule" id="MF_00332"/>
    </source>
</evidence>
<evidence type="ECO:0000313" key="11">
    <source>
        <dbReference type="Proteomes" id="UP001059819"/>
    </source>
</evidence>
<dbReference type="InterPro" id="IPR043129">
    <property type="entry name" value="ATPase_NBD"/>
</dbReference>
<accession>A0ABY5TXC2</accession>
<dbReference type="HAMAP" id="MF_00332">
    <property type="entry name" value="DnaK"/>
    <property type="match status" value="1"/>
</dbReference>
<dbReference type="PROSITE" id="PS00329">
    <property type="entry name" value="HSP70_2"/>
    <property type="match status" value="1"/>
</dbReference>
<dbReference type="Pfam" id="PF00012">
    <property type="entry name" value="HSP70"/>
    <property type="match status" value="2"/>
</dbReference>
<feature type="modified residue" description="Phosphothreonine; by autocatalysis" evidence="7">
    <location>
        <position position="175"/>
    </location>
</feature>
<dbReference type="Gene3D" id="2.60.34.10">
    <property type="entry name" value="Substrate Binding Domain Of DNAk, Chain A, domain 1"/>
    <property type="match status" value="1"/>
</dbReference>
<dbReference type="PROSITE" id="PS00297">
    <property type="entry name" value="HSP70_1"/>
    <property type="match status" value="1"/>
</dbReference>
<dbReference type="RefSeq" id="WP_259430471.1">
    <property type="nucleotide sequence ID" value="NZ_CP103424.1"/>
</dbReference>
<dbReference type="SUPFAM" id="SSF53067">
    <property type="entry name" value="Actin-like ATPase domain"/>
    <property type="match status" value="2"/>
</dbReference>
<dbReference type="PRINTS" id="PR00301">
    <property type="entry name" value="HEATSHOCK70"/>
</dbReference>
<dbReference type="EMBL" id="CP103424">
    <property type="protein sequence ID" value="UWD35329.1"/>
    <property type="molecule type" value="Genomic_DNA"/>
</dbReference>
<dbReference type="InterPro" id="IPR029047">
    <property type="entry name" value="HSP70_peptide-bd_sf"/>
</dbReference>
<gene>
    <name evidence="7 10" type="primary">dnaK</name>
    <name evidence="10" type="ORF">NX779_01680</name>
</gene>
<dbReference type="Gene3D" id="3.90.640.10">
    <property type="entry name" value="Actin, Chain A, domain 4"/>
    <property type="match status" value="1"/>
</dbReference>
<keyword evidence="6 7" id="KW-0143">Chaperone</keyword>
<name>A0ABY5TXC2_9MOLU</name>
<keyword evidence="4 7" id="KW-0067">ATP-binding</keyword>
<organism evidence="10 11">
    <name type="scientific">Mycoplasma cottewii</name>
    <dbReference type="NCBI Taxonomy" id="51364"/>
    <lineage>
        <taxon>Bacteria</taxon>
        <taxon>Bacillati</taxon>
        <taxon>Mycoplasmatota</taxon>
        <taxon>Mollicutes</taxon>
        <taxon>Mycoplasmataceae</taxon>
        <taxon>Mycoplasma</taxon>
    </lineage>
</organism>
<protein>
    <recommendedName>
        <fullName evidence="7">Chaperone protein DnaK</fullName>
    </recommendedName>
    <alternativeName>
        <fullName evidence="7">HSP70</fullName>
    </alternativeName>
    <alternativeName>
        <fullName evidence="7">Heat shock 70 kDa protein</fullName>
    </alternativeName>
    <alternativeName>
        <fullName evidence="7">Heat shock protein 70</fullName>
    </alternativeName>
</protein>
<dbReference type="Gene3D" id="3.30.420.40">
    <property type="match status" value="2"/>
</dbReference>
<dbReference type="InterPro" id="IPR018181">
    <property type="entry name" value="Heat_shock_70_CS"/>
</dbReference>
<dbReference type="PROSITE" id="PS01036">
    <property type="entry name" value="HSP70_3"/>
    <property type="match status" value="1"/>
</dbReference>
<evidence type="ECO:0000256" key="3">
    <source>
        <dbReference type="ARBA" id="ARBA00022741"/>
    </source>
</evidence>
<comment type="similarity">
    <text evidence="1 7 8">Belongs to the heat shock protein 70 family.</text>
</comment>